<feature type="compositionally biased region" description="Low complexity" evidence="1">
    <location>
        <begin position="212"/>
        <end position="256"/>
    </location>
</feature>
<organism evidence="3 4">
    <name type="scientific">Actinacidiphila acidipaludis</name>
    <dbReference type="NCBI Taxonomy" id="2873382"/>
    <lineage>
        <taxon>Bacteria</taxon>
        <taxon>Bacillati</taxon>
        <taxon>Actinomycetota</taxon>
        <taxon>Actinomycetes</taxon>
        <taxon>Kitasatosporales</taxon>
        <taxon>Streptomycetaceae</taxon>
        <taxon>Actinacidiphila</taxon>
    </lineage>
</organism>
<feature type="compositionally biased region" description="Basic and acidic residues" evidence="1">
    <location>
        <begin position="1"/>
        <end position="18"/>
    </location>
</feature>
<sequence>MSTERHDQNSDEPSHDPGQDAAQPAAADRGGDTAREHPQDRPAHRSRLTVAAVAAAVLLAGGGGAYWAAASGGGGDDAKASQSAPQPLRFDGPGVSASVSGDSASGTSPADSGDTYQLTGTLPGGPSSAPVWKPSGGIDQAAVQHLATVLGVSGPVTTVGGTWRVGGTVDGGGPSLMVGKDAPGSWVYTRFGAPPTMAHPDRTIQQSGGGTMAPSGGSTGSPGSPGNSNGSDSSGDSSSSNSSSSGTTATTGSTPPVSEQAALRSVQPLLAGLGLSGARTDASRTVGSLRTVEADPVLGGLPTHGWATTAQVGADGRITLANGRLSPLGKGATYPVVSAAAALKELNAGAVAHPDGPTSCRLPVPTMTPLAPGTSGNHALPRTVPCLPRNPHPVQVRGASFGLSTQFVNGTQTLVPSWLFDTAQAGVKATSVVAQPAVDPKYITSGGGVTSVPVTPVNPGGPVRTGPGQPADPRAPHPVEATAYQAKGSTLTLVFWGGLCGTYHGSADETATQVKVRVSEEPAKPGKVCPMIEKTLTVQVTLKQPLGSRTVVDATDGQPVRGQ</sequence>
<reference evidence="3 4" key="1">
    <citation type="submission" date="2021-08" db="EMBL/GenBank/DDBJ databases">
        <title>WGS of actinomycetes from Thailand.</title>
        <authorList>
            <person name="Thawai C."/>
        </authorList>
    </citation>
    <scope>NUCLEOTIDE SEQUENCE [LARGE SCALE GENOMIC DNA]</scope>
    <source>
        <strain evidence="3 4">PLK6-54</strain>
    </source>
</reference>
<feature type="region of interest" description="Disordered" evidence="1">
    <location>
        <begin position="69"/>
        <end position="136"/>
    </location>
</feature>
<evidence type="ECO:0000313" key="3">
    <source>
        <dbReference type="EMBL" id="MBY8876507.1"/>
    </source>
</evidence>
<dbReference type="Proteomes" id="UP000778578">
    <property type="component" value="Unassembled WGS sequence"/>
</dbReference>
<evidence type="ECO:0000313" key="4">
    <source>
        <dbReference type="Proteomes" id="UP000778578"/>
    </source>
</evidence>
<keyword evidence="2" id="KW-1133">Transmembrane helix</keyword>
<feature type="transmembrane region" description="Helical" evidence="2">
    <location>
        <begin position="48"/>
        <end position="69"/>
    </location>
</feature>
<feature type="compositionally biased region" description="Low complexity" evidence="1">
    <location>
        <begin position="19"/>
        <end position="28"/>
    </location>
</feature>
<feature type="compositionally biased region" description="Low complexity" evidence="1">
    <location>
        <begin position="91"/>
        <end position="109"/>
    </location>
</feature>
<feature type="region of interest" description="Disordered" evidence="1">
    <location>
        <begin position="191"/>
        <end position="259"/>
    </location>
</feature>
<gene>
    <name evidence="3" type="ORF">K7862_02485</name>
</gene>
<name>A0ABS7Q046_9ACTN</name>
<keyword evidence="2" id="KW-0812">Transmembrane</keyword>
<accession>A0ABS7Q046</accession>
<evidence type="ECO:0000256" key="2">
    <source>
        <dbReference type="SAM" id="Phobius"/>
    </source>
</evidence>
<comment type="caution">
    <text evidence="3">The sequence shown here is derived from an EMBL/GenBank/DDBJ whole genome shotgun (WGS) entry which is preliminary data.</text>
</comment>
<protein>
    <recommendedName>
        <fullName evidence="5">Large membrane protein</fullName>
    </recommendedName>
</protein>
<keyword evidence="4" id="KW-1185">Reference proteome</keyword>
<keyword evidence="2" id="KW-0472">Membrane</keyword>
<proteinExistence type="predicted"/>
<evidence type="ECO:0008006" key="5">
    <source>
        <dbReference type="Google" id="ProtNLM"/>
    </source>
</evidence>
<feature type="compositionally biased region" description="Basic and acidic residues" evidence="1">
    <location>
        <begin position="29"/>
        <end position="43"/>
    </location>
</feature>
<feature type="region of interest" description="Disordered" evidence="1">
    <location>
        <begin position="1"/>
        <end position="47"/>
    </location>
</feature>
<evidence type="ECO:0000256" key="1">
    <source>
        <dbReference type="SAM" id="MobiDB-lite"/>
    </source>
</evidence>
<dbReference type="EMBL" id="JAINZZ010000002">
    <property type="protein sequence ID" value="MBY8876507.1"/>
    <property type="molecule type" value="Genomic_DNA"/>
</dbReference>
<dbReference type="RefSeq" id="WP_222959981.1">
    <property type="nucleotide sequence ID" value="NZ_JAINZZ010000002.1"/>
</dbReference>